<dbReference type="InterPro" id="IPR000182">
    <property type="entry name" value="GNAT_dom"/>
</dbReference>
<keyword evidence="5" id="KW-1185">Reference proteome</keyword>
<dbReference type="InterPro" id="IPR016181">
    <property type="entry name" value="Acyl_CoA_acyltransferase"/>
</dbReference>
<protein>
    <submittedName>
        <fullName evidence="4">Ribosomal protein S18 acetylase RimI-like enzyme</fullName>
    </submittedName>
</protein>
<evidence type="ECO:0000259" key="3">
    <source>
        <dbReference type="PROSITE" id="PS51186"/>
    </source>
</evidence>
<name>A0ABT9Z566_9BACI</name>
<dbReference type="Pfam" id="PF00583">
    <property type="entry name" value="Acetyltransf_1"/>
    <property type="match status" value="1"/>
</dbReference>
<comment type="caution">
    <text evidence="4">The sequence shown here is derived from an EMBL/GenBank/DDBJ whole genome shotgun (WGS) entry which is preliminary data.</text>
</comment>
<accession>A0ABT9Z566</accession>
<evidence type="ECO:0000256" key="1">
    <source>
        <dbReference type="ARBA" id="ARBA00022679"/>
    </source>
</evidence>
<dbReference type="PANTHER" id="PTHR43800:SF1">
    <property type="entry name" value="PEPTIDYL-LYSINE N-ACETYLTRANSFERASE YJAB"/>
    <property type="match status" value="1"/>
</dbReference>
<dbReference type="PANTHER" id="PTHR43800">
    <property type="entry name" value="PEPTIDYL-LYSINE N-ACETYLTRANSFERASE YJAB"/>
    <property type="match status" value="1"/>
</dbReference>
<sequence length="149" mass="17080">MVNKNHEMKKLNNKNEIYHSLLELSNAHTPPFVERISNIDEYVEKLSNHAEVYVIIDLQILGIIAFYANDIKNKVAYITHITVQSNVQNMGLGKILLQKCIDVSVENGMRELKLEVNKNNTKAIRFYEKNGFIHAGDASTESKYMTLKI</sequence>
<proteinExistence type="predicted"/>
<dbReference type="Proteomes" id="UP001232245">
    <property type="component" value="Unassembled WGS sequence"/>
</dbReference>
<dbReference type="PROSITE" id="PS51186">
    <property type="entry name" value="GNAT"/>
    <property type="match status" value="1"/>
</dbReference>
<dbReference type="EMBL" id="JAUSTZ010000008">
    <property type="protein sequence ID" value="MDQ0227130.1"/>
    <property type="molecule type" value="Genomic_DNA"/>
</dbReference>
<gene>
    <name evidence="4" type="ORF">J2S02_003475</name>
</gene>
<keyword evidence="2" id="KW-0012">Acyltransferase</keyword>
<dbReference type="SUPFAM" id="SSF55729">
    <property type="entry name" value="Acyl-CoA N-acyltransferases (Nat)"/>
    <property type="match status" value="1"/>
</dbReference>
<dbReference type="Gene3D" id="3.40.630.30">
    <property type="match status" value="1"/>
</dbReference>
<feature type="domain" description="N-acetyltransferase" evidence="3">
    <location>
        <begin position="8"/>
        <end position="149"/>
    </location>
</feature>
<dbReference type="RefSeq" id="WP_307190771.1">
    <property type="nucleotide sequence ID" value="NZ_JAUSTZ010000008.1"/>
</dbReference>
<evidence type="ECO:0000313" key="4">
    <source>
        <dbReference type="EMBL" id="MDQ0227130.1"/>
    </source>
</evidence>
<organism evidence="4 5">
    <name type="scientific">Metabacillus niabensis</name>
    <dbReference type="NCBI Taxonomy" id="324854"/>
    <lineage>
        <taxon>Bacteria</taxon>
        <taxon>Bacillati</taxon>
        <taxon>Bacillota</taxon>
        <taxon>Bacilli</taxon>
        <taxon>Bacillales</taxon>
        <taxon>Bacillaceae</taxon>
        <taxon>Metabacillus</taxon>
    </lineage>
</organism>
<evidence type="ECO:0000256" key="2">
    <source>
        <dbReference type="ARBA" id="ARBA00023315"/>
    </source>
</evidence>
<reference evidence="4 5" key="1">
    <citation type="submission" date="2023-07" db="EMBL/GenBank/DDBJ databases">
        <title>Genomic Encyclopedia of Type Strains, Phase IV (KMG-IV): sequencing the most valuable type-strain genomes for metagenomic binning, comparative biology and taxonomic classification.</title>
        <authorList>
            <person name="Goeker M."/>
        </authorList>
    </citation>
    <scope>NUCLEOTIDE SEQUENCE [LARGE SCALE GENOMIC DNA]</scope>
    <source>
        <strain evidence="4 5">DSM 17723</strain>
    </source>
</reference>
<keyword evidence="1" id="KW-0808">Transferase</keyword>
<dbReference type="CDD" id="cd04301">
    <property type="entry name" value="NAT_SF"/>
    <property type="match status" value="1"/>
</dbReference>
<evidence type="ECO:0000313" key="5">
    <source>
        <dbReference type="Proteomes" id="UP001232245"/>
    </source>
</evidence>